<dbReference type="InterPro" id="IPR036291">
    <property type="entry name" value="NAD(P)-bd_dom_sf"/>
</dbReference>
<keyword evidence="1" id="KW-0520">NAD</keyword>
<dbReference type="eggNOG" id="COG0451">
    <property type="taxonomic scope" value="Bacteria"/>
</dbReference>
<evidence type="ECO:0000313" key="4">
    <source>
        <dbReference type="Proteomes" id="UP000029462"/>
    </source>
</evidence>
<feature type="domain" description="NAD(P)-binding" evidence="2">
    <location>
        <begin position="4"/>
        <end position="113"/>
    </location>
</feature>
<keyword evidence="4" id="KW-1185">Reference proteome</keyword>
<dbReference type="EMBL" id="BBMZ01000007">
    <property type="protein sequence ID" value="GAL57512.1"/>
    <property type="molecule type" value="Genomic_DNA"/>
</dbReference>
<reference evidence="3 4" key="1">
    <citation type="submission" date="2014-09" db="EMBL/GenBank/DDBJ databases">
        <title>Whole genome shotgun sequence of Escherichia vulneris NBRC 102420.</title>
        <authorList>
            <person name="Yoshida Y."/>
            <person name="Hosoyama A."/>
            <person name="Tsuchikane K."/>
            <person name="Ohji S."/>
            <person name="Ichikawa N."/>
            <person name="Kimura A."/>
            <person name="Yamazoe A."/>
            <person name="Ezaki T."/>
            <person name="Fujita N."/>
        </authorList>
    </citation>
    <scope>NUCLEOTIDE SEQUENCE [LARGE SCALE GENOMIC DNA]</scope>
    <source>
        <strain evidence="3 4">NBRC 102420</strain>
    </source>
</reference>
<dbReference type="STRING" id="1115515.EV102420_07_03330"/>
<dbReference type="Proteomes" id="UP000029462">
    <property type="component" value="Unassembled WGS sequence"/>
</dbReference>
<dbReference type="Gene3D" id="3.40.50.720">
    <property type="entry name" value="NAD(P)-binding Rossmann-like Domain"/>
    <property type="match status" value="1"/>
</dbReference>
<comment type="caution">
    <text evidence="3">The sequence shown here is derived from an EMBL/GenBank/DDBJ whole genome shotgun (WGS) entry which is preliminary data.</text>
</comment>
<evidence type="ECO:0000256" key="1">
    <source>
        <dbReference type="ARBA" id="ARBA00023027"/>
    </source>
</evidence>
<dbReference type="SUPFAM" id="SSF51735">
    <property type="entry name" value="NAD(P)-binding Rossmann-fold domains"/>
    <property type="match status" value="1"/>
</dbReference>
<dbReference type="InterPro" id="IPR016040">
    <property type="entry name" value="NAD(P)-bd_dom"/>
</dbReference>
<accession>A0A090VQY8</accession>
<gene>
    <name evidence="3" type="ORF">EV102420_07_03330</name>
</gene>
<name>A0A090VQY8_PSEVU</name>
<evidence type="ECO:0000259" key="2">
    <source>
        <dbReference type="Pfam" id="PF16363"/>
    </source>
</evidence>
<proteinExistence type="predicted"/>
<protein>
    <submittedName>
        <fullName evidence="3">Putative UDP-glucuronate 5'-epimerase</fullName>
    </submittedName>
</protein>
<evidence type="ECO:0000313" key="3">
    <source>
        <dbReference type="EMBL" id="GAL57512.1"/>
    </source>
</evidence>
<sequence length="182" mass="20400">MKFLVTRAAGFIGFHASERLLAAGHQVVRIDNLNDYCDVSFKQARLSLLASKNITFHKLALADHEGKEMLFADEKFNRVTHLAVHKRMHYPLENPHAYANANLIGHFNVLEDCCHNKFQYLSDVIPHTDAEWAVETGTPATSSAPYHVYNISNSSLPKLVDYITALKEVLGTTAEKICCRSS</sequence>
<dbReference type="AlphaFoldDB" id="A0A090VQY8"/>
<dbReference type="PANTHER" id="PTHR43574">
    <property type="entry name" value="EPIMERASE-RELATED"/>
    <property type="match status" value="1"/>
</dbReference>
<dbReference type="Pfam" id="PF16363">
    <property type="entry name" value="GDP_Man_Dehyd"/>
    <property type="match status" value="1"/>
</dbReference>
<organism evidence="3 4">
    <name type="scientific">Pseudescherichia vulneris NBRC 102420</name>
    <dbReference type="NCBI Taxonomy" id="1115515"/>
    <lineage>
        <taxon>Bacteria</taxon>
        <taxon>Pseudomonadati</taxon>
        <taxon>Pseudomonadota</taxon>
        <taxon>Gammaproteobacteria</taxon>
        <taxon>Enterobacterales</taxon>
        <taxon>Enterobacteriaceae</taxon>
        <taxon>Pseudescherichia</taxon>
    </lineage>
</organism>